<name>A0A3N6PGF9_9CYAN</name>
<dbReference type="EMBL" id="RCBY01000023">
    <property type="protein sequence ID" value="RQH50249.1"/>
    <property type="molecule type" value="Genomic_DNA"/>
</dbReference>
<gene>
    <name evidence="1" type="ORF">D5R40_06370</name>
</gene>
<dbReference type="AlphaFoldDB" id="A0A3N6PGF9"/>
<dbReference type="RefSeq" id="WP_205127612.1">
    <property type="nucleotide sequence ID" value="NZ_CAWOLW010000146.1"/>
</dbReference>
<reference evidence="1 2" key="1">
    <citation type="journal article" date="2018" name="ACS Chem. Biol.">
        <title>Ketoreductase domain dysfunction expands chemodiversity: malyngamide biosynthesis in the cyanobacterium Okeania hirsuta.</title>
        <authorList>
            <person name="Moss N.A."/>
            <person name="Leao T."/>
            <person name="Rankin M."/>
            <person name="McCullough T.M."/>
            <person name="Qu P."/>
            <person name="Korobeynikov A."/>
            <person name="Smith J.L."/>
            <person name="Gerwick L."/>
            <person name="Gerwick W.H."/>
        </authorList>
    </citation>
    <scope>NUCLEOTIDE SEQUENCE [LARGE SCALE GENOMIC DNA]</scope>
    <source>
        <strain evidence="1 2">PAB10Feb10-1</strain>
    </source>
</reference>
<protein>
    <submittedName>
        <fullName evidence="1">Uncharacterized protein</fullName>
    </submittedName>
</protein>
<organism evidence="1 2">
    <name type="scientific">Okeania hirsuta</name>
    <dbReference type="NCBI Taxonomy" id="1458930"/>
    <lineage>
        <taxon>Bacteria</taxon>
        <taxon>Bacillati</taxon>
        <taxon>Cyanobacteriota</taxon>
        <taxon>Cyanophyceae</taxon>
        <taxon>Oscillatoriophycideae</taxon>
        <taxon>Oscillatoriales</taxon>
        <taxon>Microcoleaceae</taxon>
        <taxon>Okeania</taxon>
    </lineage>
</organism>
<evidence type="ECO:0000313" key="1">
    <source>
        <dbReference type="EMBL" id="RQH50249.1"/>
    </source>
</evidence>
<accession>A0A3N6PGF9</accession>
<evidence type="ECO:0000313" key="2">
    <source>
        <dbReference type="Proteomes" id="UP000269154"/>
    </source>
</evidence>
<dbReference type="Proteomes" id="UP000269154">
    <property type="component" value="Unassembled WGS sequence"/>
</dbReference>
<comment type="caution">
    <text evidence="1">The sequence shown here is derived from an EMBL/GenBank/DDBJ whole genome shotgun (WGS) entry which is preliminary data.</text>
</comment>
<sequence length="92" mass="10750">ALLSGNDFEINFGRKTSVFQFYLQLIDISKNQKSISISQRNYQFFPSWEGRGVGSLLPTAKLPTPYGWTRCLIIITFKQRRYYFCSLPDKDE</sequence>
<keyword evidence="2" id="KW-1185">Reference proteome</keyword>
<proteinExistence type="predicted"/>
<feature type="non-terminal residue" evidence="1">
    <location>
        <position position="1"/>
    </location>
</feature>